<evidence type="ECO:0000256" key="10">
    <source>
        <dbReference type="RuleBase" id="RU000383"/>
    </source>
</evidence>
<evidence type="ECO:0000256" key="4">
    <source>
        <dbReference type="ARBA" id="ARBA00022553"/>
    </source>
</evidence>
<evidence type="ECO:0000256" key="3">
    <source>
        <dbReference type="ARBA" id="ARBA00007143"/>
    </source>
</evidence>
<sequence>MRSGGDQEDADIRIGAGATADAFIHSSRRSVAIHTVDTMSRRSERITLQARDSNAPESTVRLPLKKRKSEPSKKKLQPVIKKQSYEIQTCWSEDGASPCVLIETPHKELELSDQSSFKQYSFKNLFIKASPIPHLSWASSDDVWIKMLNKELKYVHDKSYLQRHPKLQPKMRAILLDWLLEVSEVYSLHRQTAYLAQDYFDRFMLTQQNVNKDYLQLIGITALFIASKIEEIYPPKIYEFAYVTDGACDIWDIQRTELHILKALDWNLCPETPISWLKLYAQVDAQKEGENFLVPQFSQQTYIQITQLLDLCMMDINSLDYSYSVLGAAAFCHFSTFDVVHKVSGLTWESVAPCVQWMSPFMDTLRSEARPQLKNFPKVQADDRHNIQTHVAYLDLLRKAQECQVHSSNCQMSPVAADAILTPPNSTEKPANP</sequence>
<dbReference type="SUPFAM" id="SSF47954">
    <property type="entry name" value="Cyclin-like"/>
    <property type="match status" value="2"/>
</dbReference>
<comment type="subunit">
    <text evidence="9">Interacts with the CDK1 protein kinase to form a serine/threonine kinase holoenzyme complex also known as maturation promoting factor (MPF). The cyclin subunit imparts substrate specificity to the complex.</text>
</comment>
<organism evidence="14 15">
    <name type="scientific">Channa argus</name>
    <name type="common">Northern snakehead</name>
    <name type="synonym">Ophicephalus argus</name>
    <dbReference type="NCBI Taxonomy" id="215402"/>
    <lineage>
        <taxon>Eukaryota</taxon>
        <taxon>Metazoa</taxon>
        <taxon>Chordata</taxon>
        <taxon>Craniata</taxon>
        <taxon>Vertebrata</taxon>
        <taxon>Euteleostomi</taxon>
        <taxon>Actinopterygii</taxon>
        <taxon>Neopterygii</taxon>
        <taxon>Teleostei</taxon>
        <taxon>Neoteleostei</taxon>
        <taxon>Acanthomorphata</taxon>
        <taxon>Anabantaria</taxon>
        <taxon>Anabantiformes</taxon>
        <taxon>Channoidei</taxon>
        <taxon>Channidae</taxon>
        <taxon>Channa</taxon>
    </lineage>
</organism>
<keyword evidence="7" id="KW-0539">Nucleus</keyword>
<evidence type="ECO:0000256" key="2">
    <source>
        <dbReference type="ARBA" id="ARBA00004123"/>
    </source>
</evidence>
<keyword evidence="8" id="KW-0131">Cell cycle</keyword>
<feature type="domain" description="Cyclin C-terminal" evidence="13">
    <location>
        <begin position="271"/>
        <end position="393"/>
    </location>
</feature>
<evidence type="ECO:0000259" key="13">
    <source>
        <dbReference type="SMART" id="SM01332"/>
    </source>
</evidence>
<keyword evidence="15" id="KW-1185">Reference proteome</keyword>
<dbReference type="AlphaFoldDB" id="A0A6G1PQ70"/>
<dbReference type="PANTHER" id="PTHR10177">
    <property type="entry name" value="CYCLINS"/>
    <property type="match status" value="1"/>
</dbReference>
<evidence type="ECO:0000259" key="12">
    <source>
        <dbReference type="SMART" id="SM00385"/>
    </source>
</evidence>
<evidence type="ECO:0000256" key="5">
    <source>
        <dbReference type="ARBA" id="ARBA00022618"/>
    </source>
</evidence>
<evidence type="ECO:0000256" key="1">
    <source>
        <dbReference type="ARBA" id="ARBA00003222"/>
    </source>
</evidence>
<evidence type="ECO:0000256" key="8">
    <source>
        <dbReference type="ARBA" id="ARBA00023306"/>
    </source>
</evidence>
<comment type="subcellular location">
    <subcellularLocation>
        <location evidence="2">Nucleus</location>
    </subcellularLocation>
</comment>
<evidence type="ECO:0000256" key="7">
    <source>
        <dbReference type="ARBA" id="ARBA00023242"/>
    </source>
</evidence>
<evidence type="ECO:0000256" key="9">
    <source>
        <dbReference type="ARBA" id="ARBA00025821"/>
    </source>
</evidence>
<dbReference type="Pfam" id="PF00134">
    <property type="entry name" value="Cyclin_N"/>
    <property type="match status" value="1"/>
</dbReference>
<name>A0A6G1PQ70_CHAAH</name>
<comment type="similarity">
    <text evidence="3">Belongs to the cyclin family. Cyclin E subfamily.</text>
</comment>
<evidence type="ECO:0000313" key="15">
    <source>
        <dbReference type="Proteomes" id="UP000503349"/>
    </source>
</evidence>
<dbReference type="GO" id="GO:0005634">
    <property type="term" value="C:nucleus"/>
    <property type="evidence" value="ECO:0007669"/>
    <property type="project" value="UniProtKB-SubCell"/>
</dbReference>
<dbReference type="InterPro" id="IPR006671">
    <property type="entry name" value="Cyclin_N"/>
</dbReference>
<dbReference type="InterPro" id="IPR048258">
    <property type="entry name" value="Cyclins_cyclin-box"/>
</dbReference>
<dbReference type="PROSITE" id="PS00292">
    <property type="entry name" value="CYCLINS"/>
    <property type="match status" value="1"/>
</dbReference>
<gene>
    <name evidence="14" type="ORF">EXN66_Car008101</name>
</gene>
<dbReference type="FunFam" id="1.10.472.10:FF:000024">
    <property type="entry name" value="G1/S-specific cyclin-E1"/>
    <property type="match status" value="1"/>
</dbReference>
<keyword evidence="4" id="KW-0597">Phosphoprotein</keyword>
<evidence type="ECO:0000256" key="11">
    <source>
        <dbReference type="SAM" id="MobiDB-lite"/>
    </source>
</evidence>
<dbReference type="GO" id="GO:0051301">
    <property type="term" value="P:cell division"/>
    <property type="evidence" value="ECO:0007669"/>
    <property type="project" value="UniProtKB-KW"/>
</dbReference>
<dbReference type="Proteomes" id="UP000503349">
    <property type="component" value="Chromosome 7"/>
</dbReference>
<dbReference type="SMART" id="SM01332">
    <property type="entry name" value="Cyclin_C"/>
    <property type="match status" value="1"/>
</dbReference>
<dbReference type="SMART" id="SM00385">
    <property type="entry name" value="CYCLIN"/>
    <property type="match status" value="1"/>
</dbReference>
<accession>A0A6G1PQ70</accession>
<dbReference type="InterPro" id="IPR004367">
    <property type="entry name" value="Cyclin_C-dom"/>
</dbReference>
<protein>
    <submittedName>
        <fullName evidence="14">G1/S-specific cyclin-E2</fullName>
    </submittedName>
</protein>
<keyword evidence="5" id="KW-0132">Cell division</keyword>
<dbReference type="EMBL" id="CM015718">
    <property type="protein sequence ID" value="KAF3692425.1"/>
    <property type="molecule type" value="Genomic_DNA"/>
</dbReference>
<comment type="function">
    <text evidence="1">Essential for the control of the cell cycle at the G2/M (mitosis) transition.</text>
</comment>
<evidence type="ECO:0000256" key="6">
    <source>
        <dbReference type="ARBA" id="ARBA00023127"/>
    </source>
</evidence>
<dbReference type="InterPro" id="IPR013763">
    <property type="entry name" value="Cyclin-like_dom"/>
</dbReference>
<dbReference type="Pfam" id="PF02984">
    <property type="entry name" value="Cyclin_C"/>
    <property type="match status" value="1"/>
</dbReference>
<evidence type="ECO:0000313" key="14">
    <source>
        <dbReference type="EMBL" id="KAF3692425.1"/>
    </source>
</evidence>
<dbReference type="Gene3D" id="1.10.472.10">
    <property type="entry name" value="Cyclin-like"/>
    <property type="match status" value="2"/>
</dbReference>
<dbReference type="InterPro" id="IPR036915">
    <property type="entry name" value="Cyclin-like_sf"/>
</dbReference>
<dbReference type="InterPro" id="IPR039361">
    <property type="entry name" value="Cyclin"/>
</dbReference>
<reference evidence="14 15" key="1">
    <citation type="submission" date="2019-02" db="EMBL/GenBank/DDBJ databases">
        <title>Opniocepnalus argus genome.</title>
        <authorList>
            <person name="Zhou C."/>
            <person name="Xiao S."/>
        </authorList>
    </citation>
    <scope>NUCLEOTIDE SEQUENCE [LARGE SCALE GENOMIC DNA]</scope>
    <source>
        <strain evidence="14">OARG1902GOOAL</strain>
        <tissue evidence="14">Muscle</tissue>
    </source>
</reference>
<keyword evidence="6 10" id="KW-0195">Cyclin</keyword>
<feature type="region of interest" description="Disordered" evidence="11">
    <location>
        <begin position="43"/>
        <end position="76"/>
    </location>
</feature>
<proteinExistence type="inferred from homology"/>
<reference evidence="15" key="2">
    <citation type="submission" date="2019-02" db="EMBL/GenBank/DDBJ databases">
        <title>Opniocepnalus argus Var Kimnra genome.</title>
        <authorList>
            <person name="Zhou C."/>
            <person name="Xiao S."/>
        </authorList>
    </citation>
    <scope>NUCLEOTIDE SEQUENCE [LARGE SCALE GENOMIC DNA]</scope>
</reference>
<feature type="domain" description="Cyclin-like" evidence="12">
    <location>
        <begin position="177"/>
        <end position="262"/>
    </location>
</feature>